<comment type="caution">
    <text evidence="2">The sequence shown here is derived from an EMBL/GenBank/DDBJ whole genome shotgun (WGS) entry which is preliminary data.</text>
</comment>
<dbReference type="Pfam" id="PF12146">
    <property type="entry name" value="Hydrolase_4"/>
    <property type="match status" value="1"/>
</dbReference>
<name>A0A916J7L0_9PROT</name>
<dbReference type="AlphaFoldDB" id="A0A916J7L0"/>
<evidence type="ECO:0000313" key="3">
    <source>
        <dbReference type="Proteomes" id="UP000742786"/>
    </source>
</evidence>
<accession>A0A916J7L0</accession>
<proteinExistence type="predicted"/>
<evidence type="ECO:0000313" key="2">
    <source>
        <dbReference type="EMBL" id="CAG4884655.1"/>
    </source>
</evidence>
<sequence length="206" mass="22128">MFQDRLIYYPDHPLLSTVLAGARSSGLVPWPGQDDYRGLLREPAGKACGTVMLFHGNAGHAGHRAWYADEFARRGLRLILAEYPGYGPRSGKLGETALTADASAILALVRRQFPGPLLLAGESLGAGIAAAVAQSAAADALLLITPWDDLRNVARHHYPWLPADWLLGDRYDNVANLAGYRGRVAVVIAARDSIVDAGEVIIYKSG</sequence>
<dbReference type="Gene3D" id="3.40.50.1820">
    <property type="entry name" value="alpha/beta hydrolase"/>
    <property type="match status" value="1"/>
</dbReference>
<evidence type="ECO:0000259" key="1">
    <source>
        <dbReference type="Pfam" id="PF12146"/>
    </source>
</evidence>
<gene>
    <name evidence="2" type="ORF">GTOL_12538</name>
</gene>
<dbReference type="RefSeq" id="WP_220636482.1">
    <property type="nucleotide sequence ID" value="NZ_CAJQUM010000001.1"/>
</dbReference>
<dbReference type="PANTHER" id="PTHR12277">
    <property type="entry name" value="ALPHA/BETA HYDROLASE DOMAIN-CONTAINING PROTEIN"/>
    <property type="match status" value="1"/>
</dbReference>
<dbReference type="EMBL" id="CAJQUM010000001">
    <property type="protein sequence ID" value="CAG4884655.1"/>
    <property type="molecule type" value="Genomic_DNA"/>
</dbReference>
<dbReference type="PANTHER" id="PTHR12277:SF79">
    <property type="entry name" value="XAA-PRO DIPEPTIDYL-PEPTIDASE-RELATED"/>
    <property type="match status" value="1"/>
</dbReference>
<organism evidence="2 3">
    <name type="scientific">Georgfuchsia toluolica</name>
    <dbReference type="NCBI Taxonomy" id="424218"/>
    <lineage>
        <taxon>Bacteria</taxon>
        <taxon>Pseudomonadati</taxon>
        <taxon>Pseudomonadota</taxon>
        <taxon>Betaproteobacteria</taxon>
        <taxon>Nitrosomonadales</taxon>
        <taxon>Sterolibacteriaceae</taxon>
        <taxon>Georgfuchsia</taxon>
    </lineage>
</organism>
<reference evidence="2" key="1">
    <citation type="submission" date="2021-04" db="EMBL/GenBank/DDBJ databases">
        <authorList>
            <person name="Hornung B."/>
        </authorList>
    </citation>
    <scope>NUCLEOTIDE SEQUENCE</scope>
    <source>
        <strain evidence="2">G5G6</strain>
    </source>
</reference>
<dbReference type="Proteomes" id="UP000742786">
    <property type="component" value="Unassembled WGS sequence"/>
</dbReference>
<feature type="domain" description="Serine aminopeptidase S33" evidence="1">
    <location>
        <begin position="46"/>
        <end position="151"/>
    </location>
</feature>
<dbReference type="InterPro" id="IPR022742">
    <property type="entry name" value="Hydrolase_4"/>
</dbReference>
<protein>
    <recommendedName>
        <fullName evidence="1">Serine aminopeptidase S33 domain-containing protein</fullName>
    </recommendedName>
</protein>
<keyword evidence="3" id="KW-1185">Reference proteome</keyword>
<dbReference type="InterPro" id="IPR029058">
    <property type="entry name" value="AB_hydrolase_fold"/>
</dbReference>
<dbReference type="SUPFAM" id="SSF53474">
    <property type="entry name" value="alpha/beta-Hydrolases"/>
    <property type="match status" value="1"/>
</dbReference>